<evidence type="ECO:0000313" key="2">
    <source>
        <dbReference type="Proteomes" id="UP001151478"/>
    </source>
</evidence>
<keyword evidence="2" id="KW-1185">Reference proteome</keyword>
<comment type="caution">
    <text evidence="1">The sequence shown here is derived from an EMBL/GenBank/DDBJ whole genome shotgun (WGS) entry which is preliminary data.</text>
</comment>
<name>A0ABT5S5N0_9FLAO</name>
<proteinExistence type="predicted"/>
<dbReference type="Proteomes" id="UP001151478">
    <property type="component" value="Unassembled WGS sequence"/>
</dbReference>
<evidence type="ECO:0000313" key="1">
    <source>
        <dbReference type="EMBL" id="MDD7912915.1"/>
    </source>
</evidence>
<organism evidence="1 2">
    <name type="scientific">Polaribacter ponticola</name>
    <dbReference type="NCBI Taxonomy" id="2978475"/>
    <lineage>
        <taxon>Bacteria</taxon>
        <taxon>Pseudomonadati</taxon>
        <taxon>Bacteroidota</taxon>
        <taxon>Flavobacteriia</taxon>
        <taxon>Flavobacteriales</taxon>
        <taxon>Flavobacteriaceae</taxon>
    </lineage>
</organism>
<sequence length="172" mass="19365">MPRVSLLTVVNYLEALADAHKDIKDKYRWNVSEVTGALRKGVELPVKLIDAVETQTSGDKTKTKHTNTTAFTILGKPNTKTGNLDEYDAQNEVLDFCQQISFDIETRILHDASLPKINGVKNWLYGMVDKNSFHHFKVGPLFSDGLYGYRCEVALKNQVCTTPDVSKWSDLD</sequence>
<reference evidence="1" key="1">
    <citation type="submission" date="2023-02" db="EMBL/GenBank/DDBJ databases">
        <title>Polaribacter ponticola sp. nov., isolated from seawater.</title>
        <authorList>
            <person name="Baek J.H."/>
            <person name="Kim J.M."/>
            <person name="Choi D.G."/>
            <person name="Jeon C.O."/>
        </authorList>
    </citation>
    <scope>NUCLEOTIDE SEQUENCE</scope>
    <source>
        <strain evidence="1">MSW5</strain>
    </source>
</reference>
<dbReference type="RefSeq" id="WP_265726954.1">
    <property type="nucleotide sequence ID" value="NZ_JAOSLC020000001.1"/>
</dbReference>
<accession>A0ABT5S5N0</accession>
<gene>
    <name evidence="1" type="ORF">N5A56_000035</name>
</gene>
<dbReference type="EMBL" id="JAOSLC020000001">
    <property type="protein sequence ID" value="MDD7912915.1"/>
    <property type="molecule type" value="Genomic_DNA"/>
</dbReference>
<protein>
    <submittedName>
        <fullName evidence="1">Uncharacterized protein</fullName>
    </submittedName>
</protein>